<evidence type="ECO:0000313" key="4">
    <source>
        <dbReference type="Proteomes" id="UP000720508"/>
    </source>
</evidence>
<dbReference type="InterPro" id="IPR000073">
    <property type="entry name" value="AB_hydrolase_1"/>
</dbReference>
<feature type="domain" description="AB hydrolase-1" evidence="2">
    <location>
        <begin position="80"/>
        <end position="336"/>
    </location>
</feature>
<dbReference type="InterPro" id="IPR006311">
    <property type="entry name" value="TAT_signal"/>
</dbReference>
<dbReference type="GO" id="GO:0016787">
    <property type="term" value="F:hydrolase activity"/>
    <property type="evidence" value="ECO:0007669"/>
    <property type="project" value="UniProtKB-KW"/>
</dbReference>
<dbReference type="PANTHER" id="PTHR43798">
    <property type="entry name" value="MONOACYLGLYCEROL LIPASE"/>
    <property type="match status" value="1"/>
</dbReference>
<proteinExistence type="predicted"/>
<gene>
    <name evidence="3" type="ORF">KN815_30235</name>
</gene>
<dbReference type="Pfam" id="PF00561">
    <property type="entry name" value="Abhydrolase_1"/>
    <property type="match status" value="1"/>
</dbReference>
<organism evidence="3 4">
    <name type="scientific">Streptomyces niphimycinicus</name>
    <dbReference type="NCBI Taxonomy" id="2842201"/>
    <lineage>
        <taxon>Bacteria</taxon>
        <taxon>Bacillati</taxon>
        <taxon>Actinomycetota</taxon>
        <taxon>Actinomycetes</taxon>
        <taxon>Kitasatosporales</taxon>
        <taxon>Streptomycetaceae</taxon>
        <taxon>Streptomyces</taxon>
    </lineage>
</organism>
<evidence type="ECO:0000256" key="1">
    <source>
        <dbReference type="SAM" id="SignalP"/>
    </source>
</evidence>
<keyword evidence="1" id="KW-0732">Signal</keyword>
<accession>A0ABS6CML9</accession>
<evidence type="ECO:0000313" key="3">
    <source>
        <dbReference type="EMBL" id="MBU3868179.1"/>
    </source>
</evidence>
<dbReference type="Proteomes" id="UP000720508">
    <property type="component" value="Unassembled WGS sequence"/>
</dbReference>
<reference evidence="3 4" key="1">
    <citation type="submission" date="2021-06" db="EMBL/GenBank/DDBJ databases">
        <authorList>
            <person name="Pan X."/>
        </authorList>
    </citation>
    <scope>NUCLEOTIDE SEQUENCE [LARGE SCALE GENOMIC DNA]</scope>
    <source>
        <strain evidence="3 4">4503</strain>
    </source>
</reference>
<feature type="signal peptide" evidence="1">
    <location>
        <begin position="1"/>
        <end position="23"/>
    </location>
</feature>
<feature type="chain" id="PRO_5046465157" evidence="1">
    <location>
        <begin position="24"/>
        <end position="354"/>
    </location>
</feature>
<protein>
    <submittedName>
        <fullName evidence="3">Alpha/beta hydrolase</fullName>
    </submittedName>
</protein>
<dbReference type="PROSITE" id="PS51318">
    <property type="entry name" value="TAT"/>
    <property type="match status" value="1"/>
</dbReference>
<dbReference type="RefSeq" id="WP_216345059.1">
    <property type="nucleotide sequence ID" value="NZ_JAHLEM010000389.1"/>
</dbReference>
<evidence type="ECO:0000259" key="2">
    <source>
        <dbReference type="Pfam" id="PF00561"/>
    </source>
</evidence>
<comment type="caution">
    <text evidence="3">The sequence shown here is derived from an EMBL/GenBank/DDBJ whole genome shotgun (WGS) entry which is preliminary data.</text>
</comment>
<name>A0ABS6CML9_9ACTN</name>
<sequence length="354" mass="38836">MINRRTFNKAMGLGTGAAAVSLAGLQGVSSASSTAPSHGGKAPVVPTIAPGTHTSFPSLKQVKAGLLNVGYAELGPAHGPAVICLHGWPYDIHSYVDVAPLLADQGYRVIVPYLRGHGTTRFLSSQTFRNAQQSVIALDVIALMDALKIHKAVIAGFDWGSRTGDILAALWPERVKALVSVSGYLITNRKAQLEPIAAASEHTWWYQYYFATERGKKAMEDRTHRHQVTRLVWDLVSPTWNFDDATFERTAAAFENPDYPAIVIHNYRWRLSLADGERRYDRYEDKLATAPAITGPTITINPEKDPFTAPGNVSGYPDKFTGKYEHRTLTDIGHNLPQEAPTAFAQAVVDVDHF</sequence>
<dbReference type="EMBL" id="JAHLEM010000389">
    <property type="protein sequence ID" value="MBU3868179.1"/>
    <property type="molecule type" value="Genomic_DNA"/>
</dbReference>
<keyword evidence="4" id="KW-1185">Reference proteome</keyword>
<dbReference type="PANTHER" id="PTHR43798:SF33">
    <property type="entry name" value="HYDROLASE, PUTATIVE (AFU_ORTHOLOGUE AFUA_2G14860)-RELATED"/>
    <property type="match status" value="1"/>
</dbReference>
<keyword evidence="3" id="KW-0378">Hydrolase</keyword>
<dbReference type="InterPro" id="IPR050266">
    <property type="entry name" value="AB_hydrolase_sf"/>
</dbReference>